<dbReference type="Proteomes" id="UP001219525">
    <property type="component" value="Unassembled WGS sequence"/>
</dbReference>
<dbReference type="AlphaFoldDB" id="A0AAD6VT10"/>
<evidence type="ECO:0000313" key="2">
    <source>
        <dbReference type="Proteomes" id="UP001219525"/>
    </source>
</evidence>
<feature type="non-terminal residue" evidence="1">
    <location>
        <position position="512"/>
    </location>
</feature>
<organism evidence="1 2">
    <name type="scientific">Mycena pura</name>
    <dbReference type="NCBI Taxonomy" id="153505"/>
    <lineage>
        <taxon>Eukaryota</taxon>
        <taxon>Fungi</taxon>
        <taxon>Dikarya</taxon>
        <taxon>Basidiomycota</taxon>
        <taxon>Agaricomycotina</taxon>
        <taxon>Agaricomycetes</taxon>
        <taxon>Agaricomycetidae</taxon>
        <taxon>Agaricales</taxon>
        <taxon>Marasmiineae</taxon>
        <taxon>Mycenaceae</taxon>
        <taxon>Mycena</taxon>
    </lineage>
</organism>
<name>A0AAD6VT10_9AGAR</name>
<dbReference type="EMBL" id="JARJCW010000008">
    <property type="protein sequence ID" value="KAJ7221765.1"/>
    <property type="molecule type" value="Genomic_DNA"/>
</dbReference>
<accession>A0AAD6VT10</accession>
<proteinExistence type="predicted"/>
<gene>
    <name evidence="1" type="ORF">GGX14DRAFT_388886</name>
</gene>
<protein>
    <submittedName>
        <fullName evidence="1">Uncharacterized protein</fullName>
    </submittedName>
</protein>
<keyword evidence="2" id="KW-1185">Reference proteome</keyword>
<evidence type="ECO:0000313" key="1">
    <source>
        <dbReference type="EMBL" id="KAJ7221765.1"/>
    </source>
</evidence>
<reference evidence="1" key="1">
    <citation type="submission" date="2023-03" db="EMBL/GenBank/DDBJ databases">
        <title>Massive genome expansion in bonnet fungi (Mycena s.s.) driven by repeated elements and novel gene families across ecological guilds.</title>
        <authorList>
            <consortium name="Lawrence Berkeley National Laboratory"/>
            <person name="Harder C.B."/>
            <person name="Miyauchi S."/>
            <person name="Viragh M."/>
            <person name="Kuo A."/>
            <person name="Thoen E."/>
            <person name="Andreopoulos B."/>
            <person name="Lu D."/>
            <person name="Skrede I."/>
            <person name="Drula E."/>
            <person name="Henrissat B."/>
            <person name="Morin E."/>
            <person name="Kohler A."/>
            <person name="Barry K."/>
            <person name="LaButti K."/>
            <person name="Morin E."/>
            <person name="Salamov A."/>
            <person name="Lipzen A."/>
            <person name="Mereny Z."/>
            <person name="Hegedus B."/>
            <person name="Baldrian P."/>
            <person name="Stursova M."/>
            <person name="Weitz H."/>
            <person name="Taylor A."/>
            <person name="Grigoriev I.V."/>
            <person name="Nagy L.G."/>
            <person name="Martin F."/>
            <person name="Kauserud H."/>
        </authorList>
    </citation>
    <scope>NUCLEOTIDE SEQUENCE</scope>
    <source>
        <strain evidence="1">9144</strain>
    </source>
</reference>
<comment type="caution">
    <text evidence="1">The sequence shown here is derived from an EMBL/GenBank/DDBJ whole genome shotgun (WGS) entry which is preliminary data.</text>
</comment>
<sequence>MTSATQATASLPVGEYYAAAGCTLRLRSTLFDDEVERQIEALQEHWRVCRHPSLTIIKHSCCVASRSPQITLLYLRHYDNSRQSTGPSTCFLLTTYLSHSAHIFELYSHALRLSPHNTQLRSVYNFRNMTSHRLCITRCNKMRNLTLDALLYAFCVAQGLTHLFGRQRPNTTFAVQKLRKKPLVALAAALKMSVHFKDAGLANLQEKAARASAFDGSDSESTELEYMSGSELTDLSDSEPEDVEFEYMFGSELTDLSDSEPEEHRALLSTLISMAPDAANKPNWQHIFNDHPEYWPELCNHWCSVLNEKLDRDIYKSAVLMLRQLRAVPQANPQWVKVVRTSGLGQAICSLSEQVYHADTQSPQLLRFFIKNRAADTLCEVLDDWVKTEANSWERIRVVFTPERYAPGLTLTAELLWKFLIDPQQENLLRSQFPHIIQLFLSLKNFEEVYNSFLGPELQKQGYNLYSVKPESLYAQFIQYLTGVRGKLDQLLKHNDFLKTIISATLEGREKR</sequence>